<reference evidence="7" key="1">
    <citation type="submission" date="2022-06" db="EMBL/GenBank/DDBJ databases">
        <title>Rothia sp. isolated from sandalwood seedling.</title>
        <authorList>
            <person name="Tuikhar N."/>
            <person name="Kirdat K."/>
            <person name="Thorat V."/>
            <person name="Swetha P."/>
            <person name="Padma S."/>
            <person name="Sundararaj R."/>
            <person name="Yadav A."/>
        </authorList>
    </citation>
    <scope>NUCLEOTIDE SEQUENCE</scope>
    <source>
        <strain evidence="7">AR01</strain>
    </source>
</reference>
<dbReference type="GO" id="GO:0000725">
    <property type="term" value="P:recombinational repair"/>
    <property type="evidence" value="ECO:0007669"/>
    <property type="project" value="TreeGrafter"/>
</dbReference>
<feature type="binding site" evidence="5">
    <location>
        <begin position="21"/>
        <end position="28"/>
    </location>
    <ligand>
        <name>ATP</name>
        <dbReference type="ChEBI" id="CHEBI:30616"/>
    </ligand>
</feature>
<dbReference type="InterPro" id="IPR014016">
    <property type="entry name" value="UvrD-like_ATP-bd"/>
</dbReference>
<comment type="caution">
    <text evidence="7">The sequence shown here is derived from an EMBL/GenBank/DDBJ whole genome shotgun (WGS) entry which is preliminary data.</text>
</comment>
<dbReference type="Proteomes" id="UP001139502">
    <property type="component" value="Unassembled WGS sequence"/>
</dbReference>
<dbReference type="PANTHER" id="PTHR11070:SF2">
    <property type="entry name" value="ATP-DEPENDENT DNA HELICASE SRS2"/>
    <property type="match status" value="1"/>
</dbReference>
<dbReference type="GO" id="GO:0005524">
    <property type="term" value="F:ATP binding"/>
    <property type="evidence" value="ECO:0007669"/>
    <property type="project" value="UniProtKB-UniRule"/>
</dbReference>
<evidence type="ECO:0000256" key="2">
    <source>
        <dbReference type="ARBA" id="ARBA00022801"/>
    </source>
</evidence>
<evidence type="ECO:0000256" key="5">
    <source>
        <dbReference type="PROSITE-ProRule" id="PRU00560"/>
    </source>
</evidence>
<dbReference type="RefSeq" id="WP_254167508.1">
    <property type="nucleotide sequence ID" value="NZ_JANAFB010000031.1"/>
</dbReference>
<dbReference type="InterPro" id="IPR000212">
    <property type="entry name" value="DNA_helicase_UvrD/REP"/>
</dbReference>
<protein>
    <submittedName>
        <fullName evidence="7">UvrD-helicase domain-containing protein</fullName>
    </submittedName>
</protein>
<evidence type="ECO:0000313" key="7">
    <source>
        <dbReference type="EMBL" id="MCP3426612.1"/>
    </source>
</evidence>
<dbReference type="GO" id="GO:0043138">
    <property type="term" value="F:3'-5' DNA helicase activity"/>
    <property type="evidence" value="ECO:0007669"/>
    <property type="project" value="TreeGrafter"/>
</dbReference>
<accession>A0A9X2HF88</accession>
<keyword evidence="8" id="KW-1185">Reference proteome</keyword>
<evidence type="ECO:0000259" key="6">
    <source>
        <dbReference type="PROSITE" id="PS51198"/>
    </source>
</evidence>
<dbReference type="SUPFAM" id="SSF52540">
    <property type="entry name" value="P-loop containing nucleoside triphosphate hydrolases"/>
    <property type="match status" value="1"/>
</dbReference>
<evidence type="ECO:0000256" key="1">
    <source>
        <dbReference type="ARBA" id="ARBA00022741"/>
    </source>
</evidence>
<keyword evidence="3 5" id="KW-0347">Helicase</keyword>
<feature type="domain" description="UvrD-like helicase ATP-binding" evidence="6">
    <location>
        <begin position="1"/>
        <end position="279"/>
    </location>
</feature>
<keyword evidence="1 5" id="KW-0547">Nucleotide-binding</keyword>
<dbReference type="InterPro" id="IPR027417">
    <property type="entry name" value="P-loop_NTPase"/>
</dbReference>
<dbReference type="PROSITE" id="PS51198">
    <property type="entry name" value="UVRD_HELICASE_ATP_BIND"/>
    <property type="match status" value="1"/>
</dbReference>
<keyword evidence="4 5" id="KW-0067">ATP-binding</keyword>
<dbReference type="Pfam" id="PF00580">
    <property type="entry name" value="UvrD-helicase"/>
    <property type="match status" value="1"/>
</dbReference>
<name>A0A9X2HF88_9MICC</name>
<sequence length="569" mass="63103">MKFTDAQMALIRAEIGTYVEACPGAGKTQSIVQRFVDRPLTHPRKGVGLISFTNAAIDEARARCISEPALKEVPNFIGTIDGFINRFLVGPTYLARRRISPSFYESWSAVPNSHVKVNGIQFKASLDWFIIRSNSARLIPERVPIELRKVAFNLKKNQRLGLEGEALRIWKLFVRRGTLTASAARVALQSYLADSERREQLGMLLADRFVEVIVDEVQDCSEEDILVLDLLHEFGVNIIAVGDPDQSIYAFRSDAPVNTNNFLRKLSVGERLNGNFRSSPAICAAVNSLRAGSERDEPIGRCVEVNEPVVLLSYRRRQCLPKLLVRATRNRNFAEDDLMVIAHSSEHARVAAGAPSTRSDSTNKLVIMARAHHVIGDPRRNGLERVAAIRTLERTIRELGVADVVNLNQSDYLEVCGLSEGTFREACLRIAAALPRPFDMKPSNFRAKLQTFKASQGQLRWTSQPLRSPRGDTWPDSLTDDQDIGPLTHSTIHALKGRQSPAVALIIPEGRAEGDGVRQWCDGIKGEERRVLYVGASRAESLLIIAAHESVFEFVEAQLNGDGVPTVLA</sequence>
<proteinExistence type="predicted"/>
<evidence type="ECO:0000256" key="4">
    <source>
        <dbReference type="ARBA" id="ARBA00022840"/>
    </source>
</evidence>
<gene>
    <name evidence="7" type="ORF">NBM05_11510</name>
</gene>
<dbReference type="PANTHER" id="PTHR11070">
    <property type="entry name" value="UVRD / RECB / PCRA DNA HELICASE FAMILY MEMBER"/>
    <property type="match status" value="1"/>
</dbReference>
<dbReference type="GO" id="GO:0016787">
    <property type="term" value="F:hydrolase activity"/>
    <property type="evidence" value="ECO:0007669"/>
    <property type="project" value="UniProtKB-UniRule"/>
</dbReference>
<organism evidence="7 8">
    <name type="scientific">Rothia santali</name>
    <dbReference type="NCBI Taxonomy" id="2949643"/>
    <lineage>
        <taxon>Bacteria</taxon>
        <taxon>Bacillati</taxon>
        <taxon>Actinomycetota</taxon>
        <taxon>Actinomycetes</taxon>
        <taxon>Micrococcales</taxon>
        <taxon>Micrococcaceae</taxon>
        <taxon>Rothia</taxon>
    </lineage>
</organism>
<dbReference type="Gene3D" id="3.40.50.300">
    <property type="entry name" value="P-loop containing nucleotide triphosphate hydrolases"/>
    <property type="match status" value="2"/>
</dbReference>
<dbReference type="EMBL" id="JANAFB010000031">
    <property type="protein sequence ID" value="MCP3426612.1"/>
    <property type="molecule type" value="Genomic_DNA"/>
</dbReference>
<keyword evidence="2 5" id="KW-0378">Hydrolase</keyword>
<evidence type="ECO:0000313" key="8">
    <source>
        <dbReference type="Proteomes" id="UP001139502"/>
    </source>
</evidence>
<dbReference type="AlphaFoldDB" id="A0A9X2HF88"/>
<dbReference type="GO" id="GO:0003677">
    <property type="term" value="F:DNA binding"/>
    <property type="evidence" value="ECO:0007669"/>
    <property type="project" value="InterPro"/>
</dbReference>
<evidence type="ECO:0000256" key="3">
    <source>
        <dbReference type="ARBA" id="ARBA00022806"/>
    </source>
</evidence>